<name>A0AA86SAT6_9FABA</name>
<sequence>MVVVMMGRRIDIGGMNMQNLTYILLNFFESTLVDCIDLSNFSGNRGTLSKTVIPVTSLKGVGDEILVRVQGGTQE</sequence>
<evidence type="ECO:0000313" key="2">
    <source>
        <dbReference type="Proteomes" id="UP001189624"/>
    </source>
</evidence>
<accession>A0AA86SAT6</accession>
<dbReference type="Gramene" id="rna-AYBTSS11_LOCUS12381">
    <property type="protein sequence ID" value="CAJ1946911.1"/>
    <property type="gene ID" value="gene-AYBTSS11_LOCUS12381"/>
</dbReference>
<dbReference type="EMBL" id="OY731401">
    <property type="protein sequence ID" value="CAJ1946911.1"/>
    <property type="molecule type" value="Genomic_DNA"/>
</dbReference>
<dbReference type="Proteomes" id="UP001189624">
    <property type="component" value="Chromosome 4"/>
</dbReference>
<dbReference type="AlphaFoldDB" id="A0AA86SAT6"/>
<reference evidence="1" key="1">
    <citation type="submission" date="2023-10" db="EMBL/GenBank/DDBJ databases">
        <authorList>
            <person name="Domelevo Entfellner J.-B."/>
        </authorList>
    </citation>
    <scope>NUCLEOTIDE SEQUENCE</scope>
</reference>
<keyword evidence="2" id="KW-1185">Reference proteome</keyword>
<evidence type="ECO:0000313" key="1">
    <source>
        <dbReference type="EMBL" id="CAJ1946911.1"/>
    </source>
</evidence>
<organism evidence="1 2">
    <name type="scientific">Sphenostylis stenocarpa</name>
    <dbReference type="NCBI Taxonomy" id="92480"/>
    <lineage>
        <taxon>Eukaryota</taxon>
        <taxon>Viridiplantae</taxon>
        <taxon>Streptophyta</taxon>
        <taxon>Embryophyta</taxon>
        <taxon>Tracheophyta</taxon>
        <taxon>Spermatophyta</taxon>
        <taxon>Magnoliopsida</taxon>
        <taxon>eudicotyledons</taxon>
        <taxon>Gunneridae</taxon>
        <taxon>Pentapetalae</taxon>
        <taxon>rosids</taxon>
        <taxon>fabids</taxon>
        <taxon>Fabales</taxon>
        <taxon>Fabaceae</taxon>
        <taxon>Papilionoideae</taxon>
        <taxon>50 kb inversion clade</taxon>
        <taxon>NPAAA clade</taxon>
        <taxon>indigoferoid/millettioid clade</taxon>
        <taxon>Phaseoleae</taxon>
        <taxon>Sphenostylis</taxon>
    </lineage>
</organism>
<proteinExistence type="predicted"/>
<gene>
    <name evidence="1" type="ORF">AYBTSS11_LOCUS12381</name>
</gene>
<protein>
    <submittedName>
        <fullName evidence="1">Uncharacterized protein</fullName>
    </submittedName>
</protein>